<evidence type="ECO:0000256" key="1">
    <source>
        <dbReference type="SAM" id="Phobius"/>
    </source>
</evidence>
<gene>
    <name evidence="2" type="ORF">QQ91_0019765</name>
</gene>
<feature type="transmembrane region" description="Helical" evidence="1">
    <location>
        <begin position="21"/>
        <end position="40"/>
    </location>
</feature>
<evidence type="ECO:0000313" key="3">
    <source>
        <dbReference type="Proteomes" id="UP000031561"/>
    </source>
</evidence>
<dbReference type="RefSeq" id="WP_166277766.1">
    <property type="nucleotide sequence ID" value="NZ_JTHE03000109.1"/>
</dbReference>
<sequence length="46" mass="4996">MASDFDRGIMKFKGADRPVTVAVSSLLILGAIAALVWWSLHAAYVF</sequence>
<name>A0ABD4T9V1_9CYAN</name>
<reference evidence="2 3" key="1">
    <citation type="journal article" date="2015" name="Genome Announc.">
        <title>Draft Genome Sequence of Filamentous Marine Cyanobacterium Lyngbya confervoides Strain BDU141951.</title>
        <authorList>
            <person name="Chandrababunaidu M.M."/>
            <person name="Sen D."/>
            <person name="Tripathy S."/>
        </authorList>
    </citation>
    <scope>NUCLEOTIDE SEQUENCE [LARGE SCALE GENOMIC DNA]</scope>
    <source>
        <strain evidence="2 3">BDU141951</strain>
    </source>
</reference>
<keyword evidence="1" id="KW-0812">Transmembrane</keyword>
<dbReference type="AlphaFoldDB" id="A0ABD4T9V1"/>
<dbReference type="Proteomes" id="UP000031561">
    <property type="component" value="Unassembled WGS sequence"/>
</dbReference>
<keyword evidence="1" id="KW-1133">Transmembrane helix</keyword>
<dbReference type="EMBL" id="JTHE03000109">
    <property type="protein sequence ID" value="MCM1985062.1"/>
    <property type="molecule type" value="Genomic_DNA"/>
</dbReference>
<evidence type="ECO:0008006" key="4">
    <source>
        <dbReference type="Google" id="ProtNLM"/>
    </source>
</evidence>
<protein>
    <recommendedName>
        <fullName evidence="4">RNA polymerase subunit sigma</fullName>
    </recommendedName>
</protein>
<organism evidence="2 3">
    <name type="scientific">Lyngbya confervoides BDU141951</name>
    <dbReference type="NCBI Taxonomy" id="1574623"/>
    <lineage>
        <taxon>Bacteria</taxon>
        <taxon>Bacillati</taxon>
        <taxon>Cyanobacteriota</taxon>
        <taxon>Cyanophyceae</taxon>
        <taxon>Oscillatoriophycideae</taxon>
        <taxon>Oscillatoriales</taxon>
        <taxon>Microcoleaceae</taxon>
        <taxon>Lyngbya</taxon>
    </lineage>
</organism>
<proteinExistence type="predicted"/>
<keyword evidence="1" id="KW-0472">Membrane</keyword>
<comment type="caution">
    <text evidence="2">The sequence shown here is derived from an EMBL/GenBank/DDBJ whole genome shotgun (WGS) entry which is preliminary data.</text>
</comment>
<evidence type="ECO:0000313" key="2">
    <source>
        <dbReference type="EMBL" id="MCM1985062.1"/>
    </source>
</evidence>
<keyword evidence="3" id="KW-1185">Reference proteome</keyword>
<accession>A0ABD4T9V1</accession>